<evidence type="ECO:0000313" key="3">
    <source>
        <dbReference type="Proteomes" id="UP000271974"/>
    </source>
</evidence>
<dbReference type="Proteomes" id="UP000271974">
    <property type="component" value="Unassembled WGS sequence"/>
</dbReference>
<accession>A0A3S1BL06</accession>
<feature type="compositionally biased region" description="Basic and acidic residues" evidence="1">
    <location>
        <begin position="74"/>
        <end position="98"/>
    </location>
</feature>
<name>A0A3S1BL06_ELYCH</name>
<dbReference type="AlphaFoldDB" id="A0A3S1BL06"/>
<feature type="region of interest" description="Disordered" evidence="1">
    <location>
        <begin position="201"/>
        <end position="224"/>
    </location>
</feature>
<sequence>MTPVSVGLIKLTPIQPVGGEIARARTTDLLRRKPMFYPRATTPSSQRIGEGSNTKSRLRNLSSQGRKERRRKTKKDEERRRKTKKDEERRRKTKKDEEPGFLSVLSPTNFRHEKPSDGSSSSTVTIHQVLLSPGSPYFNPLGHRRCGEVKIIILAEEEGWWVSPMLVQRSRHSQALLIIKFPFPIMPGPEEPIDKTCPSLDGSNLPFDHDGATNTSRWGDGQGK</sequence>
<feature type="compositionally biased region" description="Polar residues" evidence="1">
    <location>
        <begin position="41"/>
        <end position="64"/>
    </location>
</feature>
<reference evidence="2 3" key="1">
    <citation type="submission" date="2019-01" db="EMBL/GenBank/DDBJ databases">
        <title>A draft genome assembly of the solar-powered sea slug Elysia chlorotica.</title>
        <authorList>
            <person name="Cai H."/>
            <person name="Li Q."/>
            <person name="Fang X."/>
            <person name="Li J."/>
            <person name="Curtis N.E."/>
            <person name="Altenburger A."/>
            <person name="Shibata T."/>
            <person name="Feng M."/>
            <person name="Maeda T."/>
            <person name="Schwartz J.A."/>
            <person name="Shigenobu S."/>
            <person name="Lundholm N."/>
            <person name="Nishiyama T."/>
            <person name="Yang H."/>
            <person name="Hasebe M."/>
            <person name="Li S."/>
            <person name="Pierce S.K."/>
            <person name="Wang J."/>
        </authorList>
    </citation>
    <scope>NUCLEOTIDE SEQUENCE [LARGE SCALE GENOMIC DNA]</scope>
    <source>
        <strain evidence="2">EC2010</strain>
        <tissue evidence="2">Whole organism of an adult</tissue>
    </source>
</reference>
<evidence type="ECO:0000313" key="2">
    <source>
        <dbReference type="EMBL" id="RUS90784.1"/>
    </source>
</evidence>
<keyword evidence="3" id="KW-1185">Reference proteome</keyword>
<dbReference type="EMBL" id="RQTK01000025">
    <property type="protein sequence ID" value="RUS90784.1"/>
    <property type="molecule type" value="Genomic_DNA"/>
</dbReference>
<organism evidence="2 3">
    <name type="scientific">Elysia chlorotica</name>
    <name type="common">Eastern emerald elysia</name>
    <name type="synonym">Sea slug</name>
    <dbReference type="NCBI Taxonomy" id="188477"/>
    <lineage>
        <taxon>Eukaryota</taxon>
        <taxon>Metazoa</taxon>
        <taxon>Spiralia</taxon>
        <taxon>Lophotrochozoa</taxon>
        <taxon>Mollusca</taxon>
        <taxon>Gastropoda</taxon>
        <taxon>Heterobranchia</taxon>
        <taxon>Euthyneura</taxon>
        <taxon>Panpulmonata</taxon>
        <taxon>Sacoglossa</taxon>
        <taxon>Placobranchoidea</taxon>
        <taxon>Plakobranchidae</taxon>
        <taxon>Elysia</taxon>
    </lineage>
</organism>
<comment type="caution">
    <text evidence="2">The sequence shown here is derived from an EMBL/GenBank/DDBJ whole genome shotgun (WGS) entry which is preliminary data.</text>
</comment>
<feature type="region of interest" description="Disordered" evidence="1">
    <location>
        <begin position="34"/>
        <end position="124"/>
    </location>
</feature>
<evidence type="ECO:0000256" key="1">
    <source>
        <dbReference type="SAM" id="MobiDB-lite"/>
    </source>
</evidence>
<gene>
    <name evidence="2" type="ORF">EGW08_001495</name>
</gene>
<protein>
    <submittedName>
        <fullName evidence="2">Uncharacterized protein</fullName>
    </submittedName>
</protein>
<proteinExistence type="predicted"/>